<gene>
    <name evidence="4" type="ORF">SeLEV6574_g02291</name>
    <name evidence="5" type="ORF">SeMB42_g02028</name>
</gene>
<dbReference type="GO" id="GO:0005737">
    <property type="term" value="C:cytoplasm"/>
    <property type="evidence" value="ECO:0007669"/>
    <property type="project" value="TreeGrafter"/>
</dbReference>
<evidence type="ECO:0000259" key="2">
    <source>
        <dbReference type="PROSITE" id="PS50003"/>
    </source>
</evidence>
<dbReference type="Gene3D" id="1.25.40.10">
    <property type="entry name" value="Tetratricopeptide repeat domain"/>
    <property type="match status" value="1"/>
</dbReference>
<evidence type="ECO:0000313" key="5">
    <source>
        <dbReference type="EMBL" id="TPX51132.1"/>
    </source>
</evidence>
<dbReference type="PANTHER" id="PTHR12601">
    <property type="entry name" value="EUKARYOTIC TRANSLATION INITIATION FACTOR 3 SUBUNIT EIF-3"/>
    <property type="match status" value="1"/>
</dbReference>
<dbReference type="GO" id="GO:0003729">
    <property type="term" value="F:mRNA binding"/>
    <property type="evidence" value="ECO:0007669"/>
    <property type="project" value="TreeGrafter"/>
</dbReference>
<evidence type="ECO:0000313" key="7">
    <source>
        <dbReference type="Proteomes" id="UP000320475"/>
    </source>
</evidence>
<organism evidence="5 6">
    <name type="scientific">Synchytrium endobioticum</name>
    <dbReference type="NCBI Taxonomy" id="286115"/>
    <lineage>
        <taxon>Eukaryota</taxon>
        <taxon>Fungi</taxon>
        <taxon>Fungi incertae sedis</taxon>
        <taxon>Chytridiomycota</taxon>
        <taxon>Chytridiomycota incertae sedis</taxon>
        <taxon>Chytridiomycetes</taxon>
        <taxon>Synchytriales</taxon>
        <taxon>Synchytriaceae</taxon>
        <taxon>Synchytrium</taxon>
    </lineage>
</organism>
<dbReference type="SUPFAM" id="SSF48452">
    <property type="entry name" value="TPR-like"/>
    <property type="match status" value="1"/>
</dbReference>
<evidence type="ECO:0000259" key="3">
    <source>
        <dbReference type="PROSITE" id="PS51823"/>
    </source>
</evidence>
<dbReference type="InterPro" id="IPR001849">
    <property type="entry name" value="PH_domain"/>
</dbReference>
<dbReference type="STRING" id="286115.A0A507DHH2"/>
<proteinExistence type="predicted"/>
<dbReference type="InterPro" id="IPR011993">
    <property type="entry name" value="PH-like_dom_sf"/>
</dbReference>
<name>A0A507DHH2_9FUNG</name>
<dbReference type="InterPro" id="IPR027523">
    <property type="entry name" value="CLU_prot"/>
</dbReference>
<feature type="domain" description="Clu" evidence="3">
    <location>
        <begin position="283"/>
        <end position="550"/>
    </location>
</feature>
<dbReference type="Pfam" id="PF13236">
    <property type="entry name" value="CLU"/>
    <property type="match status" value="1"/>
</dbReference>
<feature type="domain" description="PH" evidence="2">
    <location>
        <begin position="23"/>
        <end position="126"/>
    </location>
</feature>
<accession>A0A507DHH2</accession>
<comment type="caution">
    <text evidence="5">The sequence shown here is derived from an EMBL/GenBank/DDBJ whole genome shotgun (WGS) entry which is preliminary data.</text>
</comment>
<evidence type="ECO:0008006" key="8">
    <source>
        <dbReference type="Google" id="ProtNLM"/>
    </source>
</evidence>
<dbReference type="VEuPathDB" id="FungiDB:SeMB42_g02028"/>
<dbReference type="OrthoDB" id="626167at2759"/>
<dbReference type="InterPro" id="IPR033646">
    <property type="entry name" value="CLU-central"/>
</dbReference>
<evidence type="ECO:0000256" key="1">
    <source>
        <dbReference type="ARBA" id="ARBA00022490"/>
    </source>
</evidence>
<protein>
    <recommendedName>
        <fullName evidence="8">PH domain-containing protein</fullName>
    </recommendedName>
</protein>
<sequence length="1258" mass="139561">MLTTRTSIPAPFYPHAGPNNTSVPRKQGYAYKRGSSILSGWKLKFLILRQNLSREAYPVLLVFDKRDPSAPVKHEIDLRGARVIVEAESGNGMGFSVEARDRKYKFIAQTKSDRDEWVNIISSSILPASTIYSHTKPVPISNTMTANAVNTWRHSAPTYQQRPSSRMAATAQPTMNRPVSYSSNTSHQHDLNQQQCQIRPPIPTFARAPYRHVDEENNDAKSAWSDDEGSIVSSAAARGNHHIAGYDCGDSVVTGIETLSFCNEPVLTPQELVSIGKSKTDPEAAKNGIMRRRKAIDVTAPSTKTLPTPRWNDKYQRLLSMQTPNEDSALRKDVAICNLIGMFTEVATAWAKRIVDNYHIQARTGTMTPGGGDYKLYNSNSDLFTPHAADNGSRGPPSWLEGEIFFHFIADYEADGEDEILLAHKRASQELLGLDAINRTSDGLFGTPLMCLIDYKGFRIVAFASMPLEDANARILDLAADVPRTDDGVLQRLGRVSARLNLKPHLAVVGGREVVRVPTSVSMEVHYHAPSQVYYAMNIADLFPHDVGVRASDETTGFMHTNNKVVNLSKKLRPEFVEKYLHALSSDAHVTYAAPQESERLNNEAEAISASKYLQQVWIPAAVKRLDSMQDKAVIPADTRAWKEWLSLNGVNVRYTGWIAKLSTLPYIRQLCAVDMITRSCKTIFRRRMRREILRFKSTGATVVDDPFRDEVVGLFNVVLGASMACRKFWDETLQNVIYSKFEFCMDWESFEGLHRPALFLALQHHCGVQFQEGNPGVYDFTAPQPINRNHLICFTAILHRPVAISTITANTAPTESQLAYSLARHLKLLGPQSRLWRNEKTRDLLSKVSAFYTMACKGDQAKMYAISSLQVGEQHLSASAAISLTRLLEASCLVSDGLTSEILQHYKTCISAIRYHWGELHPIEMHAHETMSACLARYSQENDKALECIERSWQIALRACGKLHPVTAGYLCTMGHLLQVVDRTSDSIRSLTESLSIYASLGPEYGLMTGRVHYLLAQSLQKKGDLGNATKHAKASKLIREKYAGSSHADTIDSYRLLATLVMAPYEDYTGVVTGTVASAIREAIGLYEKVFRYLRAQRGGSMGVAGSVSGRASIMGMSLNGSQASIRTPSVLGNYNLSCGLQIQHPALVQPRNICSSNITMELKDLTKRIVQLRLVLVDSPRAKEVLRAIRDNMADTVHEESGIRDVVVRLLASGSPSVYLESVLRRVEEGEGDDAVDELSIVIHLTEGDSVAVSQ</sequence>
<dbReference type="PROSITE" id="PS50003">
    <property type="entry name" value="PH_DOMAIN"/>
    <property type="match status" value="1"/>
</dbReference>
<dbReference type="AlphaFoldDB" id="A0A507DHH2"/>
<dbReference type="EMBL" id="QEAM01000062">
    <property type="protein sequence ID" value="TPX48024.1"/>
    <property type="molecule type" value="Genomic_DNA"/>
</dbReference>
<dbReference type="PANTHER" id="PTHR12601:SF6">
    <property type="entry name" value="CLUSTERED MITOCHONDRIA PROTEIN HOMOLOG"/>
    <property type="match status" value="1"/>
</dbReference>
<keyword evidence="6" id="KW-1185">Reference proteome</keyword>
<dbReference type="InterPro" id="IPR011990">
    <property type="entry name" value="TPR-like_helical_dom_sf"/>
</dbReference>
<dbReference type="Proteomes" id="UP000320475">
    <property type="component" value="Unassembled WGS sequence"/>
</dbReference>
<dbReference type="EMBL" id="QEAN01000058">
    <property type="protein sequence ID" value="TPX51132.1"/>
    <property type="molecule type" value="Genomic_DNA"/>
</dbReference>
<keyword evidence="1" id="KW-0963">Cytoplasm</keyword>
<dbReference type="SMART" id="SM00233">
    <property type="entry name" value="PH"/>
    <property type="match status" value="1"/>
</dbReference>
<dbReference type="GO" id="GO:0048312">
    <property type="term" value="P:intracellular distribution of mitochondria"/>
    <property type="evidence" value="ECO:0007669"/>
    <property type="project" value="TreeGrafter"/>
</dbReference>
<dbReference type="Proteomes" id="UP000317494">
    <property type="component" value="Unassembled WGS sequence"/>
</dbReference>
<evidence type="ECO:0000313" key="4">
    <source>
        <dbReference type="EMBL" id="TPX48024.1"/>
    </source>
</evidence>
<dbReference type="PROSITE" id="PS51823">
    <property type="entry name" value="CLU"/>
    <property type="match status" value="1"/>
</dbReference>
<dbReference type="Pfam" id="PF00169">
    <property type="entry name" value="PH"/>
    <property type="match status" value="1"/>
</dbReference>
<dbReference type="SUPFAM" id="SSF50729">
    <property type="entry name" value="PH domain-like"/>
    <property type="match status" value="1"/>
</dbReference>
<dbReference type="InterPro" id="IPR025697">
    <property type="entry name" value="CLU_dom"/>
</dbReference>
<dbReference type="Pfam" id="PF12807">
    <property type="entry name" value="eIF3_p135"/>
    <property type="match status" value="1"/>
</dbReference>
<evidence type="ECO:0000313" key="6">
    <source>
        <dbReference type="Proteomes" id="UP000317494"/>
    </source>
</evidence>
<dbReference type="Gene3D" id="2.30.29.30">
    <property type="entry name" value="Pleckstrin-homology domain (PH domain)/Phosphotyrosine-binding domain (PTB)"/>
    <property type="match status" value="1"/>
</dbReference>
<reference evidence="6 7" key="1">
    <citation type="journal article" date="2019" name="Sci. Rep.">
        <title>Comparative genomics of chytrid fungi reveal insights into the obligate biotrophic and pathogenic lifestyle of Synchytrium endobioticum.</title>
        <authorList>
            <person name="van de Vossenberg B.T.L.H."/>
            <person name="Warris S."/>
            <person name="Nguyen H.D.T."/>
            <person name="van Gent-Pelzer M.P.E."/>
            <person name="Joly D.L."/>
            <person name="van de Geest H.C."/>
            <person name="Bonants P.J.M."/>
            <person name="Smith D.S."/>
            <person name="Levesque C.A."/>
            <person name="van der Lee T.A.J."/>
        </authorList>
    </citation>
    <scope>NUCLEOTIDE SEQUENCE [LARGE SCALE GENOMIC DNA]</scope>
    <source>
        <strain evidence="4 7">LEV6574</strain>
        <strain evidence="5 6">MB42</strain>
    </source>
</reference>